<gene>
    <name evidence="2" type="ORF">E5S67_01694</name>
</gene>
<reference evidence="2 3" key="1">
    <citation type="journal article" date="2020" name="Sci. Rep.">
        <title>A novel cyanobacterial geosmin producer, revising GeoA distribution and dispersion patterns in Bacteria.</title>
        <authorList>
            <person name="Churro C."/>
            <person name="Semedo-Aguiar A.P."/>
            <person name="Silva A.D."/>
            <person name="Pereira-Leal J.B."/>
            <person name="Leite R.B."/>
        </authorList>
    </citation>
    <scope>NUCLEOTIDE SEQUENCE [LARGE SCALE GENOMIC DNA]</scope>
    <source>
        <strain evidence="2 3">IPMA8</strain>
    </source>
</reference>
<comment type="caution">
    <text evidence="2">The sequence shown here is derived from an EMBL/GenBank/DDBJ whole genome shotgun (WGS) entry which is preliminary data.</text>
</comment>
<evidence type="ECO:0000313" key="3">
    <source>
        <dbReference type="Proteomes" id="UP000702425"/>
    </source>
</evidence>
<accession>A0ABX2CU91</accession>
<feature type="transmembrane region" description="Helical" evidence="1">
    <location>
        <begin position="16"/>
        <end position="38"/>
    </location>
</feature>
<evidence type="ECO:0000256" key="1">
    <source>
        <dbReference type="SAM" id="Phobius"/>
    </source>
</evidence>
<name>A0ABX2CU91_9CYAN</name>
<keyword evidence="1" id="KW-1133">Transmembrane helix</keyword>
<protein>
    <submittedName>
        <fullName evidence="2">Uncharacterized protein</fullName>
    </submittedName>
</protein>
<keyword evidence="3" id="KW-1185">Reference proteome</keyword>
<sequence length="181" mass="20645">MFHLQIRIMYERIQHFLTLTIETVVFFGYGGLIVHYIATLLASKRMNPSEKLSAELAPDFVPLLNKIASFPTVAEGAATPEPTEEQRLSFSLQVKAEFASNIQLDTDTFNLPFIQVDSLTLRQCRTVIRALNSTLPRSEHIRLKLNKKDVPADSLKFQIKKHFEHRPQQVVSLIEQILKAS</sequence>
<evidence type="ECO:0000313" key="2">
    <source>
        <dbReference type="EMBL" id="NQE33971.1"/>
    </source>
</evidence>
<proteinExistence type="predicted"/>
<keyword evidence="1" id="KW-0472">Membrane</keyword>
<keyword evidence="1" id="KW-0812">Transmembrane</keyword>
<organism evidence="2 3">
    <name type="scientific">Microcoleus asticus IPMA8</name>
    <dbReference type="NCBI Taxonomy" id="2563858"/>
    <lineage>
        <taxon>Bacteria</taxon>
        <taxon>Bacillati</taxon>
        <taxon>Cyanobacteriota</taxon>
        <taxon>Cyanophyceae</taxon>
        <taxon>Oscillatoriophycideae</taxon>
        <taxon>Oscillatoriales</taxon>
        <taxon>Microcoleaceae</taxon>
        <taxon>Microcoleus</taxon>
        <taxon>Microcoleus asticus</taxon>
    </lineage>
</organism>
<dbReference type="Proteomes" id="UP000702425">
    <property type="component" value="Unassembled WGS sequence"/>
</dbReference>
<dbReference type="EMBL" id="SRRZ01000023">
    <property type="protein sequence ID" value="NQE33971.1"/>
    <property type="molecule type" value="Genomic_DNA"/>
</dbReference>